<sequence>MQTTAVMPVTVVSETAAIFEDMLKLVVCWIFPLTTTRNLLRGDDSTCLSCLTGASEWGGSFADPSVANAALALIHEAVLKNSVLYHLQDSTVRKEVIMVDVKCLSDRDLQKQLKKLGFSPGPILPSTRKVYEQKLVRLLVPPPGTPPILTGPREPDGSTDSDDSEGLCGAYSGFAGTTSSCKNHQNPVFEIQEQQEDVVKPKSGYSNFKMLRKRPRAPSTKTRAPDLFGLCAKPPKGKRCPARTRNSRIRCRTVPQEKEPCVGGLVGIRGLFPLCLRLAVLGIFIIVVFVYITMEKKSFFG</sequence>
<dbReference type="FunFam" id="1.10.720.40:FF:000001">
    <property type="entry name" value="LEM domain containing 2, isoform CRA_a"/>
    <property type="match status" value="1"/>
</dbReference>
<dbReference type="InterPro" id="IPR011015">
    <property type="entry name" value="LEM/LEM-like_dom_sf"/>
</dbReference>
<reference evidence="4 5" key="1">
    <citation type="submission" date="2013-11" db="EMBL/GenBank/DDBJ databases">
        <title>The Damaraland mole rat (Fukomys damarensis) genome and evolution of African mole rats.</title>
        <authorList>
            <person name="Gladyshev V.N."/>
            <person name="Fang X."/>
        </authorList>
    </citation>
    <scope>NUCLEOTIDE SEQUENCE [LARGE SCALE GENOMIC DNA]</scope>
    <source>
        <tissue evidence="4">Liver</tissue>
    </source>
</reference>
<gene>
    <name evidence="4" type="ORF">H920_18928</name>
</gene>
<evidence type="ECO:0000256" key="1">
    <source>
        <dbReference type="SAM" id="MobiDB-lite"/>
    </source>
</evidence>
<dbReference type="PROSITE" id="PS50954">
    <property type="entry name" value="LEM"/>
    <property type="match status" value="1"/>
</dbReference>
<evidence type="ECO:0000256" key="2">
    <source>
        <dbReference type="SAM" id="Phobius"/>
    </source>
</evidence>
<feature type="transmembrane region" description="Helical" evidence="2">
    <location>
        <begin position="271"/>
        <end position="292"/>
    </location>
</feature>
<proteinExistence type="predicted"/>
<dbReference type="eggNOG" id="ENOG502QWCI">
    <property type="taxonomic scope" value="Eukaryota"/>
</dbReference>
<keyword evidence="2" id="KW-0472">Membrane</keyword>
<feature type="region of interest" description="Disordered" evidence="1">
    <location>
        <begin position="142"/>
        <end position="164"/>
    </location>
</feature>
<evidence type="ECO:0000259" key="3">
    <source>
        <dbReference type="PROSITE" id="PS50954"/>
    </source>
</evidence>
<dbReference type="InterPro" id="IPR051656">
    <property type="entry name" value="LEM_domain"/>
</dbReference>
<evidence type="ECO:0000313" key="5">
    <source>
        <dbReference type="Proteomes" id="UP000028990"/>
    </source>
</evidence>
<accession>A0A091CNM9</accession>
<organism evidence="4 5">
    <name type="scientific">Fukomys damarensis</name>
    <name type="common">Damaraland mole rat</name>
    <name type="synonym">Cryptomys damarensis</name>
    <dbReference type="NCBI Taxonomy" id="885580"/>
    <lineage>
        <taxon>Eukaryota</taxon>
        <taxon>Metazoa</taxon>
        <taxon>Chordata</taxon>
        <taxon>Craniata</taxon>
        <taxon>Vertebrata</taxon>
        <taxon>Euteleostomi</taxon>
        <taxon>Mammalia</taxon>
        <taxon>Eutheria</taxon>
        <taxon>Euarchontoglires</taxon>
        <taxon>Glires</taxon>
        <taxon>Rodentia</taxon>
        <taxon>Hystricomorpha</taxon>
        <taxon>Bathyergidae</taxon>
        <taxon>Fukomys</taxon>
    </lineage>
</organism>
<dbReference type="SMART" id="SM00540">
    <property type="entry name" value="LEM"/>
    <property type="match status" value="1"/>
</dbReference>
<keyword evidence="5" id="KW-1185">Reference proteome</keyword>
<dbReference type="Proteomes" id="UP000028990">
    <property type="component" value="Unassembled WGS sequence"/>
</dbReference>
<dbReference type="AlphaFoldDB" id="A0A091CNM9"/>
<dbReference type="InterPro" id="IPR003887">
    <property type="entry name" value="LEM_dom"/>
</dbReference>
<feature type="domain" description="LEM" evidence="3">
    <location>
        <begin position="98"/>
        <end position="142"/>
    </location>
</feature>
<dbReference type="SUPFAM" id="SSF63451">
    <property type="entry name" value="LEM domain"/>
    <property type="match status" value="1"/>
</dbReference>
<dbReference type="Pfam" id="PF03020">
    <property type="entry name" value="LEM"/>
    <property type="match status" value="1"/>
</dbReference>
<dbReference type="Gene3D" id="1.10.720.40">
    <property type="match status" value="1"/>
</dbReference>
<dbReference type="PANTHER" id="PTHR12019:SF12">
    <property type="entry name" value="LEM DOMAIN-CONTAINING PROTEIN 1"/>
    <property type="match status" value="1"/>
</dbReference>
<evidence type="ECO:0000313" key="4">
    <source>
        <dbReference type="EMBL" id="KFO19617.1"/>
    </source>
</evidence>
<dbReference type="EMBL" id="KN124946">
    <property type="protein sequence ID" value="KFO19617.1"/>
    <property type="molecule type" value="Genomic_DNA"/>
</dbReference>
<keyword evidence="2" id="KW-0812">Transmembrane</keyword>
<name>A0A091CNM9_FUKDA</name>
<keyword evidence="2" id="KW-1133">Transmembrane helix</keyword>
<protein>
    <submittedName>
        <fullName evidence="4">LEM domain-containing protein 1</fullName>
    </submittedName>
</protein>
<dbReference type="CDD" id="cd12940">
    <property type="entry name" value="LEM_LAP2_LEMD1"/>
    <property type="match status" value="1"/>
</dbReference>
<dbReference type="PANTHER" id="PTHR12019">
    <property type="entry name" value="LAMINA-ASSOCIATED POLYPEPTIDE THYMOPOIETIN"/>
    <property type="match status" value="1"/>
</dbReference>